<dbReference type="Proteomes" id="UP000887574">
    <property type="component" value="Unplaced"/>
</dbReference>
<keyword evidence="1" id="KW-0732">Signal</keyword>
<name>A0A915D791_9BILA</name>
<organism evidence="2 3">
    <name type="scientific">Ditylenchus dipsaci</name>
    <dbReference type="NCBI Taxonomy" id="166011"/>
    <lineage>
        <taxon>Eukaryota</taxon>
        <taxon>Metazoa</taxon>
        <taxon>Ecdysozoa</taxon>
        <taxon>Nematoda</taxon>
        <taxon>Chromadorea</taxon>
        <taxon>Rhabditida</taxon>
        <taxon>Tylenchina</taxon>
        <taxon>Tylenchomorpha</taxon>
        <taxon>Sphaerularioidea</taxon>
        <taxon>Anguinidae</taxon>
        <taxon>Anguininae</taxon>
        <taxon>Ditylenchus</taxon>
    </lineage>
</organism>
<evidence type="ECO:0000256" key="1">
    <source>
        <dbReference type="SAM" id="SignalP"/>
    </source>
</evidence>
<dbReference type="WBParaSite" id="jg16220">
    <property type="protein sequence ID" value="jg16220"/>
    <property type="gene ID" value="jg16220"/>
</dbReference>
<accession>A0A915D791</accession>
<feature type="chain" id="PRO_5037081175" evidence="1">
    <location>
        <begin position="19"/>
        <end position="127"/>
    </location>
</feature>
<evidence type="ECO:0000313" key="3">
    <source>
        <dbReference type="WBParaSite" id="jg16220"/>
    </source>
</evidence>
<dbReference type="AlphaFoldDB" id="A0A915D791"/>
<evidence type="ECO:0000313" key="2">
    <source>
        <dbReference type="Proteomes" id="UP000887574"/>
    </source>
</evidence>
<sequence length="127" mass="13703">MIALQGITVTAFLPNTLALHVYNKNIAPTPGAASNLGSHGPVVAKELSERNALTALEEIHSMVESLVAVNDLALPVEASPEAQLQRLLQCPNSSAVVVFSSSLQRLKLQRQRKTESHSLSVLLTRRQ</sequence>
<proteinExistence type="predicted"/>
<keyword evidence="2" id="KW-1185">Reference proteome</keyword>
<protein>
    <submittedName>
        <fullName evidence="3">Uncharacterized protein</fullName>
    </submittedName>
</protein>
<reference evidence="3" key="1">
    <citation type="submission" date="2022-11" db="UniProtKB">
        <authorList>
            <consortium name="WormBaseParasite"/>
        </authorList>
    </citation>
    <scope>IDENTIFICATION</scope>
</reference>
<feature type="signal peptide" evidence="1">
    <location>
        <begin position="1"/>
        <end position="18"/>
    </location>
</feature>